<dbReference type="CDD" id="cd01745">
    <property type="entry name" value="GATase1_2"/>
    <property type="match status" value="1"/>
</dbReference>
<dbReference type="Gene3D" id="3.40.50.880">
    <property type="match status" value="1"/>
</dbReference>
<organism evidence="1 2">
    <name type="scientific">Fredinandcohnia salidurans</name>
    <dbReference type="NCBI Taxonomy" id="2595041"/>
    <lineage>
        <taxon>Bacteria</taxon>
        <taxon>Bacillati</taxon>
        <taxon>Bacillota</taxon>
        <taxon>Bacilli</taxon>
        <taxon>Bacillales</taxon>
        <taxon>Bacillaceae</taxon>
        <taxon>Fredinandcohnia</taxon>
    </lineage>
</organism>
<evidence type="ECO:0000313" key="1">
    <source>
        <dbReference type="EMBL" id="MFD1781662.1"/>
    </source>
</evidence>
<dbReference type="InterPro" id="IPR044668">
    <property type="entry name" value="PuuD-like"/>
</dbReference>
<dbReference type="InterPro" id="IPR011697">
    <property type="entry name" value="Peptidase_C26"/>
</dbReference>
<comment type="caution">
    <text evidence="1">The sequence shown here is derived from an EMBL/GenBank/DDBJ whole genome shotgun (WGS) entry which is preliminary data.</text>
</comment>
<dbReference type="PROSITE" id="PS51273">
    <property type="entry name" value="GATASE_TYPE_1"/>
    <property type="match status" value="1"/>
</dbReference>
<dbReference type="GO" id="GO:0016787">
    <property type="term" value="F:hydrolase activity"/>
    <property type="evidence" value="ECO:0007669"/>
    <property type="project" value="UniProtKB-KW"/>
</dbReference>
<accession>A0ABW4MUK6</accession>
<name>A0ABW4MUK6_9BACI</name>
<keyword evidence="1" id="KW-0378">Hydrolase</keyword>
<proteinExistence type="predicted"/>
<dbReference type="SUPFAM" id="SSF52317">
    <property type="entry name" value="Class I glutamine amidotransferase-like"/>
    <property type="match status" value="1"/>
</dbReference>
<reference evidence="2" key="1">
    <citation type="journal article" date="2019" name="Int. J. Syst. Evol. Microbiol.">
        <title>The Global Catalogue of Microorganisms (GCM) 10K type strain sequencing project: providing services to taxonomists for standard genome sequencing and annotation.</title>
        <authorList>
            <consortium name="The Broad Institute Genomics Platform"/>
            <consortium name="The Broad Institute Genome Sequencing Center for Infectious Disease"/>
            <person name="Wu L."/>
            <person name="Ma J."/>
        </authorList>
    </citation>
    <scope>NUCLEOTIDE SEQUENCE [LARGE SCALE GENOMIC DNA]</scope>
    <source>
        <strain evidence="2">CCUG 15531</strain>
    </source>
</reference>
<dbReference type="EMBL" id="JBHUEK010000034">
    <property type="protein sequence ID" value="MFD1781662.1"/>
    <property type="molecule type" value="Genomic_DNA"/>
</dbReference>
<dbReference type="PANTHER" id="PTHR43235:SF1">
    <property type="entry name" value="GLUTAMINE AMIDOTRANSFERASE PB2B2.05-RELATED"/>
    <property type="match status" value="1"/>
</dbReference>
<dbReference type="Proteomes" id="UP001597227">
    <property type="component" value="Unassembled WGS sequence"/>
</dbReference>
<gene>
    <name evidence="1" type="ORF">ACFSFW_23730</name>
</gene>
<sequence length="258" mass="28621">MKPVIGICANFTADDTVGVKSGLGLPGQEWQVLADDYVKAIERAGGTPIILPITSDVEALSGILPKLDGILFSGGSDIEPKYYGEQPRYGLGDIDPYRDRHEMELANIVIHDMDIPVLGICRGSQLINVVMGGTIYQDLKLERDKGFNHTLKGAPKFHPTHPVTIKDGSKLAAIFNETEIWVNSFNHQGINKIGDKIEVTMEAPDGHVEGIEMIGDRFVVAVQWHPEMMIDKYNQYQVLFDVFVSRCNVNVLNKKEMV</sequence>
<dbReference type="PANTHER" id="PTHR43235">
    <property type="entry name" value="GLUTAMINE AMIDOTRANSFERASE PB2B2.05-RELATED"/>
    <property type="match status" value="1"/>
</dbReference>
<protein>
    <submittedName>
        <fullName evidence="1">Gamma-glutamyl-gamma-aminobutyrate hydrolase family protein</fullName>
    </submittedName>
</protein>
<evidence type="ECO:0000313" key="2">
    <source>
        <dbReference type="Proteomes" id="UP001597227"/>
    </source>
</evidence>
<dbReference type="InterPro" id="IPR029062">
    <property type="entry name" value="Class_I_gatase-like"/>
</dbReference>
<dbReference type="Pfam" id="PF07722">
    <property type="entry name" value="Peptidase_C26"/>
    <property type="match status" value="1"/>
</dbReference>
<keyword evidence="2" id="KW-1185">Reference proteome</keyword>
<dbReference type="RefSeq" id="WP_388042098.1">
    <property type="nucleotide sequence ID" value="NZ_JBHUEK010000034.1"/>
</dbReference>